<dbReference type="EMBL" id="JADQAZ010000003">
    <property type="protein sequence ID" value="MBT0959111.1"/>
    <property type="molecule type" value="Genomic_DNA"/>
</dbReference>
<keyword evidence="3" id="KW-0804">Transcription</keyword>
<dbReference type="AlphaFoldDB" id="A0AAP2G968"/>
<evidence type="ECO:0000256" key="3">
    <source>
        <dbReference type="ARBA" id="ARBA00023163"/>
    </source>
</evidence>
<keyword evidence="6" id="KW-1185">Reference proteome</keyword>
<evidence type="ECO:0000256" key="1">
    <source>
        <dbReference type="ARBA" id="ARBA00023015"/>
    </source>
</evidence>
<dbReference type="Gene3D" id="1.20.120.530">
    <property type="entry name" value="GntR ligand-binding domain-like"/>
    <property type="match status" value="1"/>
</dbReference>
<dbReference type="InterPro" id="IPR000524">
    <property type="entry name" value="Tscrpt_reg_HTH_GntR"/>
</dbReference>
<dbReference type="InterPro" id="IPR011711">
    <property type="entry name" value="GntR_C"/>
</dbReference>
<dbReference type="Proteomes" id="UP001315686">
    <property type="component" value="Unassembled WGS sequence"/>
</dbReference>
<comment type="caution">
    <text evidence="5">The sequence shown here is derived from an EMBL/GenBank/DDBJ whole genome shotgun (WGS) entry which is preliminary data.</text>
</comment>
<dbReference type="SMART" id="SM00895">
    <property type="entry name" value="FCD"/>
    <property type="match status" value="1"/>
</dbReference>
<dbReference type="InterPro" id="IPR008920">
    <property type="entry name" value="TF_FadR/GntR_C"/>
</dbReference>
<evidence type="ECO:0000256" key="2">
    <source>
        <dbReference type="ARBA" id="ARBA00023125"/>
    </source>
</evidence>
<gene>
    <name evidence="5" type="ORF">IV417_17120</name>
</gene>
<dbReference type="InterPro" id="IPR036390">
    <property type="entry name" value="WH_DNA-bd_sf"/>
</dbReference>
<evidence type="ECO:0000313" key="6">
    <source>
        <dbReference type="Proteomes" id="UP001315686"/>
    </source>
</evidence>
<proteinExistence type="predicted"/>
<dbReference type="PROSITE" id="PS50949">
    <property type="entry name" value="HTH_GNTR"/>
    <property type="match status" value="1"/>
</dbReference>
<evidence type="ECO:0000313" key="5">
    <source>
        <dbReference type="EMBL" id="MBT0959111.1"/>
    </source>
</evidence>
<dbReference type="GO" id="GO:0003700">
    <property type="term" value="F:DNA-binding transcription factor activity"/>
    <property type="evidence" value="ECO:0007669"/>
    <property type="project" value="InterPro"/>
</dbReference>
<dbReference type="Pfam" id="PF07729">
    <property type="entry name" value="FCD"/>
    <property type="match status" value="1"/>
</dbReference>
<dbReference type="InterPro" id="IPR036388">
    <property type="entry name" value="WH-like_DNA-bd_sf"/>
</dbReference>
<dbReference type="GO" id="GO:0003677">
    <property type="term" value="F:DNA binding"/>
    <property type="evidence" value="ECO:0007669"/>
    <property type="project" value="UniProtKB-KW"/>
</dbReference>
<sequence length="229" mass="26444">MTLLEAKFHDKRLTMADEVFHQLRTDIITLRLIPGAKISEVEIAKKFGVSRQPVREAFARLSEINFLLIRPQMATRVRKISIPDIKDSRFIRTAVEVEVARRACASIASHDKDALSENLIEQRHIMKHGDFNQFQEVDYTFHQLICNAAGCGPAFRSIEETKSQVDRLCTLALQDIAGMAEIYDDHLQIFEALCARDEEEAVRLIRFHLARLDDTIAKAREYHRDYFED</sequence>
<feature type="domain" description="HTH gntR-type" evidence="4">
    <location>
        <begin position="13"/>
        <end position="80"/>
    </location>
</feature>
<name>A0AAP2G968_9RHOB</name>
<dbReference type="Gene3D" id="1.10.10.10">
    <property type="entry name" value="Winged helix-like DNA-binding domain superfamily/Winged helix DNA-binding domain"/>
    <property type="match status" value="1"/>
</dbReference>
<reference evidence="5 6" key="1">
    <citation type="journal article" date="2021" name="Arch. Microbiol.">
        <title>Harenicola maris gen. nov., sp. nov. isolated from the Sea of Japan shallow sediments.</title>
        <authorList>
            <person name="Romanenko L.A."/>
            <person name="Kurilenko V.V."/>
            <person name="Chernysheva N.Y."/>
            <person name="Tekutyeva L.A."/>
            <person name="Velansky P.V."/>
            <person name="Svetashev V.I."/>
            <person name="Isaeva M.P."/>
        </authorList>
    </citation>
    <scope>NUCLEOTIDE SEQUENCE [LARGE SCALE GENOMIC DNA]</scope>
    <source>
        <strain evidence="5 6">KMM 3653</strain>
    </source>
</reference>
<keyword evidence="1" id="KW-0805">Transcription regulation</keyword>
<keyword evidence="2" id="KW-0238">DNA-binding</keyword>
<protein>
    <submittedName>
        <fullName evidence="5">GntR family transcriptional regulator</fullName>
    </submittedName>
</protein>
<dbReference type="PANTHER" id="PTHR43537:SF6">
    <property type="entry name" value="HTH-TYPE TRANSCRIPTIONAL REPRESSOR RSPR"/>
    <property type="match status" value="1"/>
</dbReference>
<dbReference type="SMART" id="SM00345">
    <property type="entry name" value="HTH_GNTR"/>
    <property type="match status" value="1"/>
</dbReference>
<organism evidence="5 6">
    <name type="scientific">Harenicola maris</name>
    <dbReference type="NCBI Taxonomy" id="2841044"/>
    <lineage>
        <taxon>Bacteria</taxon>
        <taxon>Pseudomonadati</taxon>
        <taxon>Pseudomonadota</taxon>
        <taxon>Alphaproteobacteria</taxon>
        <taxon>Rhodobacterales</taxon>
        <taxon>Paracoccaceae</taxon>
        <taxon>Harenicola</taxon>
    </lineage>
</organism>
<evidence type="ECO:0000259" key="4">
    <source>
        <dbReference type="PROSITE" id="PS50949"/>
    </source>
</evidence>
<dbReference type="PANTHER" id="PTHR43537">
    <property type="entry name" value="TRANSCRIPTIONAL REGULATOR, GNTR FAMILY"/>
    <property type="match status" value="1"/>
</dbReference>
<dbReference type="SUPFAM" id="SSF48008">
    <property type="entry name" value="GntR ligand-binding domain-like"/>
    <property type="match status" value="1"/>
</dbReference>
<dbReference type="Pfam" id="PF00392">
    <property type="entry name" value="GntR"/>
    <property type="match status" value="1"/>
</dbReference>
<accession>A0AAP2G968</accession>
<dbReference type="SUPFAM" id="SSF46785">
    <property type="entry name" value="Winged helix' DNA-binding domain"/>
    <property type="match status" value="1"/>
</dbReference>